<dbReference type="PANTHER" id="PTHR43976:SF6">
    <property type="entry name" value="OXIDOREDUCTASE, PUTATIVE (AFU_ORTHOLOGUE AFUA_1G13950)-RELATED"/>
    <property type="match status" value="1"/>
</dbReference>
<evidence type="ECO:0000313" key="4">
    <source>
        <dbReference type="Proteomes" id="UP000184330"/>
    </source>
</evidence>
<dbReference type="InterPro" id="IPR051911">
    <property type="entry name" value="SDR_oxidoreductase"/>
</dbReference>
<dbReference type="OrthoDB" id="1274115at2759"/>
<comment type="similarity">
    <text evidence="2">Belongs to the short-chain dehydrogenases/reductases (SDR) family.</text>
</comment>
<dbReference type="Pfam" id="PF00106">
    <property type="entry name" value="adh_short"/>
    <property type="match status" value="1"/>
</dbReference>
<keyword evidence="4" id="KW-1185">Reference proteome</keyword>
<evidence type="ECO:0000313" key="3">
    <source>
        <dbReference type="EMBL" id="CZR51034.1"/>
    </source>
</evidence>
<dbReference type="PROSITE" id="PS00061">
    <property type="entry name" value="ADH_SHORT"/>
    <property type="match status" value="1"/>
</dbReference>
<evidence type="ECO:0000256" key="1">
    <source>
        <dbReference type="ARBA" id="ARBA00022857"/>
    </source>
</evidence>
<evidence type="ECO:0000256" key="2">
    <source>
        <dbReference type="RuleBase" id="RU000363"/>
    </source>
</evidence>
<dbReference type="SUPFAM" id="SSF51735">
    <property type="entry name" value="NAD(P)-binding Rossmann-fold domains"/>
    <property type="match status" value="1"/>
</dbReference>
<name>A0A1L7WE62_9HELO</name>
<proteinExistence type="inferred from homology"/>
<protein>
    <submittedName>
        <fullName evidence="3">Related to short chain oxidoreductase/dehydrogenase</fullName>
    </submittedName>
</protein>
<dbReference type="Gene3D" id="3.40.50.720">
    <property type="entry name" value="NAD(P)-binding Rossmann-like Domain"/>
    <property type="match status" value="1"/>
</dbReference>
<dbReference type="PRINTS" id="PR00080">
    <property type="entry name" value="SDRFAMILY"/>
</dbReference>
<dbReference type="STRING" id="576137.A0A1L7WE62"/>
<dbReference type="Proteomes" id="UP000184330">
    <property type="component" value="Unassembled WGS sequence"/>
</dbReference>
<dbReference type="InterPro" id="IPR020904">
    <property type="entry name" value="Sc_DH/Rdtase_CS"/>
</dbReference>
<reference evidence="3 4" key="1">
    <citation type="submission" date="2016-03" db="EMBL/GenBank/DDBJ databases">
        <authorList>
            <person name="Ploux O."/>
        </authorList>
    </citation>
    <scope>NUCLEOTIDE SEQUENCE [LARGE SCALE GENOMIC DNA]</scope>
    <source>
        <strain evidence="3 4">UAMH 11012</strain>
    </source>
</reference>
<organism evidence="3 4">
    <name type="scientific">Phialocephala subalpina</name>
    <dbReference type="NCBI Taxonomy" id="576137"/>
    <lineage>
        <taxon>Eukaryota</taxon>
        <taxon>Fungi</taxon>
        <taxon>Dikarya</taxon>
        <taxon>Ascomycota</taxon>
        <taxon>Pezizomycotina</taxon>
        <taxon>Leotiomycetes</taxon>
        <taxon>Helotiales</taxon>
        <taxon>Mollisiaceae</taxon>
        <taxon>Phialocephala</taxon>
        <taxon>Phialocephala fortinii species complex</taxon>
    </lineage>
</organism>
<dbReference type="EMBL" id="FJOG01000001">
    <property type="protein sequence ID" value="CZR51034.1"/>
    <property type="molecule type" value="Genomic_DNA"/>
</dbReference>
<dbReference type="InterPro" id="IPR002347">
    <property type="entry name" value="SDR_fam"/>
</dbReference>
<dbReference type="InterPro" id="IPR036291">
    <property type="entry name" value="NAD(P)-bd_dom_sf"/>
</dbReference>
<dbReference type="PANTHER" id="PTHR43976">
    <property type="entry name" value="SHORT CHAIN DEHYDROGENASE"/>
    <property type="match status" value="1"/>
</dbReference>
<gene>
    <name evidence="3" type="ORF">PAC_00909</name>
</gene>
<keyword evidence="1" id="KW-0521">NADP</keyword>
<dbReference type="CDD" id="cd05374">
    <property type="entry name" value="17beta-HSD-like_SDR_c"/>
    <property type="match status" value="1"/>
</dbReference>
<dbReference type="AlphaFoldDB" id="A0A1L7WE62"/>
<sequence length="301" mass="32523">MSSPTTPLVWLITGSSSGFGTSLTFIALNAGHKVIATSRNPSKTPDLVKQVEDLGGIWLALDVTDTPENLQKVVAEGTKKFGRIDILANVAGIGILGALEDFSPKEAQLTMDVNFFGPMKLTQAVLPQMRARRSGTIVNFSSGAGINPSPTMGMYAATKFALEGFSQGLANDVAPFNIRVLIVQPGAFTTNMMNAIMLTEKEMTKDYHDTPMGPFLDFFKGDQQFKAANNVEKGCQAVFEVVTGTGRGKGKEEHLRLLLSSDVAQRALDQNAKIKAGYDAFRDVWENTTHDGGVRKAFNEL</sequence>
<accession>A0A1L7WE62</accession>
<dbReference type="PRINTS" id="PR00081">
    <property type="entry name" value="GDHRDH"/>
</dbReference>